<protein>
    <submittedName>
        <fullName evidence="2">Uncharacterized protein</fullName>
    </submittedName>
</protein>
<dbReference type="EMBL" id="JQBW01000009">
    <property type="protein sequence ID" value="KRN58709.1"/>
    <property type="molecule type" value="Genomic_DNA"/>
</dbReference>
<dbReference type="PATRIC" id="fig|396268.3.peg.337"/>
<sequence length="162" mass="18556">MEKMKLSIIIIIAIAIVLGIYELIHRFMIKRAIRIVQHQAQVQTDRVVYAASEALFGQNRFGNSKLVADIWGKGVMSFEYDIDLKQMPSESQEQMEEQTFQSTLNRCAKKEGVLGFGGAKEPFMITDWWVFENVLHIDVTYIMNEATAEYVHDLHKLDAGSK</sequence>
<organism evidence="2 3">
    <name type="scientific">Limosilactobacillus secaliphilus</name>
    <dbReference type="NCBI Taxonomy" id="396268"/>
    <lineage>
        <taxon>Bacteria</taxon>
        <taxon>Bacillati</taxon>
        <taxon>Bacillota</taxon>
        <taxon>Bacilli</taxon>
        <taxon>Lactobacillales</taxon>
        <taxon>Lactobacillaceae</taxon>
        <taxon>Limosilactobacillus</taxon>
    </lineage>
</organism>
<accession>A0A0R2I805</accession>
<keyword evidence="1" id="KW-0812">Transmembrane</keyword>
<keyword evidence="1" id="KW-0472">Membrane</keyword>
<name>A0A0R2I805_9LACO</name>
<reference evidence="2 3" key="1">
    <citation type="journal article" date="2015" name="Genome Announc.">
        <title>Expanding the biotechnology potential of lactobacilli through comparative genomics of 213 strains and associated genera.</title>
        <authorList>
            <person name="Sun Z."/>
            <person name="Harris H.M."/>
            <person name="McCann A."/>
            <person name="Guo C."/>
            <person name="Argimon S."/>
            <person name="Zhang W."/>
            <person name="Yang X."/>
            <person name="Jeffery I.B."/>
            <person name="Cooney J.C."/>
            <person name="Kagawa T.F."/>
            <person name="Liu W."/>
            <person name="Song Y."/>
            <person name="Salvetti E."/>
            <person name="Wrobel A."/>
            <person name="Rasinkangas P."/>
            <person name="Parkhill J."/>
            <person name="Rea M.C."/>
            <person name="O'Sullivan O."/>
            <person name="Ritari J."/>
            <person name="Douillard F.P."/>
            <person name="Paul Ross R."/>
            <person name="Yang R."/>
            <person name="Briner A.E."/>
            <person name="Felis G.E."/>
            <person name="de Vos W.M."/>
            <person name="Barrangou R."/>
            <person name="Klaenhammer T.R."/>
            <person name="Caufield P.W."/>
            <person name="Cui Y."/>
            <person name="Zhang H."/>
            <person name="O'Toole P.W."/>
        </authorList>
    </citation>
    <scope>NUCLEOTIDE SEQUENCE [LARGE SCALE GENOMIC DNA]</scope>
    <source>
        <strain evidence="2 3">DSM 17896</strain>
    </source>
</reference>
<evidence type="ECO:0000256" key="1">
    <source>
        <dbReference type="SAM" id="Phobius"/>
    </source>
</evidence>
<evidence type="ECO:0000313" key="3">
    <source>
        <dbReference type="Proteomes" id="UP000050934"/>
    </source>
</evidence>
<proteinExistence type="predicted"/>
<comment type="caution">
    <text evidence="2">The sequence shown here is derived from an EMBL/GenBank/DDBJ whole genome shotgun (WGS) entry which is preliminary data.</text>
</comment>
<dbReference type="Proteomes" id="UP000050934">
    <property type="component" value="Unassembled WGS sequence"/>
</dbReference>
<dbReference type="STRING" id="396268.IV45_GL000333"/>
<keyword evidence="3" id="KW-1185">Reference proteome</keyword>
<evidence type="ECO:0000313" key="2">
    <source>
        <dbReference type="EMBL" id="KRN58709.1"/>
    </source>
</evidence>
<gene>
    <name evidence="2" type="ORF">IV45_GL000333</name>
</gene>
<keyword evidence="1" id="KW-1133">Transmembrane helix</keyword>
<feature type="transmembrane region" description="Helical" evidence="1">
    <location>
        <begin position="6"/>
        <end position="24"/>
    </location>
</feature>
<dbReference type="AlphaFoldDB" id="A0A0R2I805"/>